<feature type="coiled-coil region" evidence="5">
    <location>
        <begin position="61"/>
        <end position="116"/>
    </location>
</feature>
<evidence type="ECO:0000313" key="9">
    <source>
        <dbReference type="Proteomes" id="UP000708208"/>
    </source>
</evidence>
<gene>
    <name evidence="8" type="ORF">AFUS01_LOCUS16342</name>
</gene>
<dbReference type="GO" id="GO:0031410">
    <property type="term" value="C:cytoplasmic vesicle"/>
    <property type="evidence" value="ECO:0007669"/>
    <property type="project" value="TreeGrafter"/>
</dbReference>
<reference evidence="8" key="1">
    <citation type="submission" date="2021-06" db="EMBL/GenBank/DDBJ databases">
        <authorList>
            <person name="Hodson N. C."/>
            <person name="Mongue J. A."/>
            <person name="Jaron S. K."/>
        </authorList>
    </citation>
    <scope>NUCLEOTIDE SEQUENCE</scope>
</reference>
<name>A0A8J2NV14_9HEXA</name>
<dbReference type="AlphaFoldDB" id="A0A8J2NV14"/>
<evidence type="ECO:0000256" key="4">
    <source>
        <dbReference type="ARBA" id="ARBA00023128"/>
    </source>
</evidence>
<dbReference type="InterPro" id="IPR051946">
    <property type="entry name" value="Intracell_Traff-Reg"/>
</dbReference>
<dbReference type="GO" id="GO:0047496">
    <property type="term" value="P:vesicle transport along microtubule"/>
    <property type="evidence" value="ECO:0007669"/>
    <property type="project" value="TreeGrafter"/>
</dbReference>
<accession>A0A8J2NV14</accession>
<dbReference type="Pfam" id="PF04849">
    <property type="entry name" value="HAP1_N"/>
    <property type="match status" value="1"/>
</dbReference>
<evidence type="ECO:0000256" key="5">
    <source>
        <dbReference type="SAM" id="Coils"/>
    </source>
</evidence>
<feature type="coiled-coil region" evidence="5">
    <location>
        <begin position="264"/>
        <end position="298"/>
    </location>
</feature>
<dbReference type="PANTHER" id="PTHR15751">
    <property type="entry name" value="TRAFFICKING KINESIN-BINDING PROTEIN"/>
    <property type="match status" value="1"/>
</dbReference>
<feature type="region of interest" description="Disordered" evidence="6">
    <location>
        <begin position="563"/>
        <end position="586"/>
    </location>
</feature>
<dbReference type="EMBL" id="CAJVCH010149527">
    <property type="protein sequence ID" value="CAG7727503.1"/>
    <property type="molecule type" value="Genomic_DNA"/>
</dbReference>
<dbReference type="InterPro" id="IPR022154">
    <property type="entry name" value="TRAK1/2_C"/>
</dbReference>
<evidence type="ECO:0000256" key="6">
    <source>
        <dbReference type="SAM" id="MobiDB-lite"/>
    </source>
</evidence>
<organism evidence="8 9">
    <name type="scientific">Allacma fusca</name>
    <dbReference type="NCBI Taxonomy" id="39272"/>
    <lineage>
        <taxon>Eukaryota</taxon>
        <taxon>Metazoa</taxon>
        <taxon>Ecdysozoa</taxon>
        <taxon>Arthropoda</taxon>
        <taxon>Hexapoda</taxon>
        <taxon>Collembola</taxon>
        <taxon>Symphypleona</taxon>
        <taxon>Sminthuridae</taxon>
        <taxon>Allacma</taxon>
    </lineage>
</organism>
<comment type="caution">
    <text evidence="8">The sequence shown here is derived from an EMBL/GenBank/DDBJ whole genome shotgun (WGS) entry which is preliminary data.</text>
</comment>
<dbReference type="GO" id="GO:0048311">
    <property type="term" value="P:mitochondrion distribution"/>
    <property type="evidence" value="ECO:0007669"/>
    <property type="project" value="TreeGrafter"/>
</dbReference>
<feature type="domain" description="HAP1 N-terminal" evidence="7">
    <location>
        <begin position="3"/>
        <end position="291"/>
    </location>
</feature>
<evidence type="ECO:0000259" key="7">
    <source>
        <dbReference type="SMART" id="SM01424"/>
    </source>
</evidence>
<dbReference type="SMART" id="SM01424">
    <property type="entry name" value="HAP1_N"/>
    <property type="match status" value="1"/>
</dbReference>
<comment type="similarity">
    <text evidence="2">Belongs to the milton family.</text>
</comment>
<protein>
    <recommendedName>
        <fullName evidence="7">HAP1 N-terminal domain-containing protein</fullName>
    </recommendedName>
</protein>
<proteinExistence type="inferred from homology"/>
<comment type="subcellular location">
    <subcellularLocation>
        <location evidence="1">Mitochondrion</location>
    </subcellularLocation>
</comment>
<dbReference type="GO" id="GO:0006605">
    <property type="term" value="P:protein targeting"/>
    <property type="evidence" value="ECO:0007669"/>
    <property type="project" value="TreeGrafter"/>
</dbReference>
<dbReference type="OrthoDB" id="10067624at2759"/>
<dbReference type="GO" id="GO:0005739">
    <property type="term" value="C:mitochondrion"/>
    <property type="evidence" value="ECO:0007669"/>
    <property type="project" value="UniProtKB-SubCell"/>
</dbReference>
<feature type="compositionally biased region" description="Polar residues" evidence="6">
    <location>
        <begin position="565"/>
        <end position="586"/>
    </location>
</feature>
<evidence type="ECO:0000256" key="2">
    <source>
        <dbReference type="ARBA" id="ARBA00007007"/>
    </source>
</evidence>
<keyword evidence="3 5" id="KW-0175">Coiled coil</keyword>
<keyword evidence="4" id="KW-0496">Mitochondrion</keyword>
<evidence type="ECO:0000256" key="1">
    <source>
        <dbReference type="ARBA" id="ARBA00004173"/>
    </source>
</evidence>
<keyword evidence="9" id="KW-1185">Reference proteome</keyword>
<dbReference type="Proteomes" id="UP000708208">
    <property type="component" value="Unassembled WGS sequence"/>
</dbReference>
<dbReference type="InterPro" id="IPR006933">
    <property type="entry name" value="HAP1_N"/>
</dbReference>
<dbReference type="GO" id="GO:0017022">
    <property type="term" value="F:myosin binding"/>
    <property type="evidence" value="ECO:0007669"/>
    <property type="project" value="TreeGrafter"/>
</dbReference>
<evidence type="ECO:0000256" key="3">
    <source>
        <dbReference type="ARBA" id="ARBA00023054"/>
    </source>
</evidence>
<dbReference type="PANTHER" id="PTHR15751:SF12">
    <property type="entry name" value="TRAFFICKING KINESIN-BINDING PROTEIN MILT"/>
    <property type="match status" value="1"/>
</dbReference>
<evidence type="ECO:0000313" key="8">
    <source>
        <dbReference type="EMBL" id="CAG7727503.1"/>
    </source>
</evidence>
<sequence length="659" mass="73297">MLEETSCVFFYSCPNEDFVGIPYPVLSDFSPVTPEQAYLTLGYFLLSGQRVSQMTKTFADVDALQRLLEEKEKDLELAARIGQQLLEQNGKLEDRVNVLEVENRETHEQLTQLKHDLFFKTQLLELYNNDCCNSEESSKAGTPVGSVATVLERRVAALEEENQCLRTEACRIAEDVEKTEAEEKYLVEDAIKRLAEVNSNATRMSDDLKKKTEETIRQNEELLILMDETKALQEVNRELLEDNASLTKTVETLQTCQTELTTELADLKDNYVEIVAILKETQEQLREAQKQRDSGVDVVSVFDSLAYEIESSVARQRRTSDYFRRTFDTVRCAHNKLNDANLSSSALMSSVSSLGYQSLQGSSCLSSLESSQDVSNLSLMNPCQSLTISGSDLGSSICPSPNGSTPASDKFGWKMPEKLQIVKPLEGSATLQIWSSLATPNLGNLLDRRPGVQTRTERPVGEIGMQVVQISDQNILSLTAPEATTIQNIVSTPTVFTFVTTSSKWDRRESTTTIYSSDLSNLSTCSLASCRSESPTPSACSSVVSNNTTGEFGTSEHHLYLKCDTPQNSPMDGNSRPSSPTHTVETNNRTFKTLFSVYESLCTSLKVMGSQSSNAKELTKSKKFDLMSKIGPFVEDCNNFQTPPHVGSETLEEDFFSRY</sequence>
<dbReference type="Pfam" id="PF12448">
    <property type="entry name" value="Milton"/>
    <property type="match status" value="1"/>
</dbReference>